<evidence type="ECO:0000313" key="2">
    <source>
        <dbReference type="Proteomes" id="UP001054252"/>
    </source>
</evidence>
<reference evidence="1 2" key="1">
    <citation type="journal article" date="2021" name="Commun. Biol.">
        <title>The genome of Shorea leprosula (Dipterocarpaceae) highlights the ecological relevance of drought in aseasonal tropical rainforests.</title>
        <authorList>
            <person name="Ng K.K.S."/>
            <person name="Kobayashi M.J."/>
            <person name="Fawcett J.A."/>
            <person name="Hatakeyama M."/>
            <person name="Paape T."/>
            <person name="Ng C.H."/>
            <person name="Ang C.C."/>
            <person name="Tnah L.H."/>
            <person name="Lee C.T."/>
            <person name="Nishiyama T."/>
            <person name="Sese J."/>
            <person name="O'Brien M.J."/>
            <person name="Copetti D."/>
            <person name="Mohd Noor M.I."/>
            <person name="Ong R.C."/>
            <person name="Putra M."/>
            <person name="Sireger I.Z."/>
            <person name="Indrioko S."/>
            <person name="Kosugi Y."/>
            <person name="Izuno A."/>
            <person name="Isagi Y."/>
            <person name="Lee S.L."/>
            <person name="Shimizu K.K."/>
        </authorList>
    </citation>
    <scope>NUCLEOTIDE SEQUENCE [LARGE SCALE GENOMIC DNA]</scope>
    <source>
        <strain evidence="1">214</strain>
    </source>
</reference>
<evidence type="ECO:0000313" key="1">
    <source>
        <dbReference type="EMBL" id="GKV09361.1"/>
    </source>
</evidence>
<gene>
    <name evidence="1" type="ORF">SLEP1_g20871</name>
</gene>
<dbReference type="AlphaFoldDB" id="A0AAV5JA69"/>
<protein>
    <submittedName>
        <fullName evidence="1">Uncharacterized protein</fullName>
    </submittedName>
</protein>
<sequence length="68" mass="7590">MRCNLRVCLNLKLYFPIPTCFRYLFPGLSGLITTTTASLSSAPVKVLSAVKIYAAPQFAVRLLLRKSR</sequence>
<comment type="caution">
    <text evidence="1">The sequence shown here is derived from an EMBL/GenBank/DDBJ whole genome shotgun (WGS) entry which is preliminary data.</text>
</comment>
<keyword evidence="2" id="KW-1185">Reference proteome</keyword>
<organism evidence="1 2">
    <name type="scientific">Rubroshorea leprosula</name>
    <dbReference type="NCBI Taxonomy" id="152421"/>
    <lineage>
        <taxon>Eukaryota</taxon>
        <taxon>Viridiplantae</taxon>
        <taxon>Streptophyta</taxon>
        <taxon>Embryophyta</taxon>
        <taxon>Tracheophyta</taxon>
        <taxon>Spermatophyta</taxon>
        <taxon>Magnoliopsida</taxon>
        <taxon>eudicotyledons</taxon>
        <taxon>Gunneridae</taxon>
        <taxon>Pentapetalae</taxon>
        <taxon>rosids</taxon>
        <taxon>malvids</taxon>
        <taxon>Malvales</taxon>
        <taxon>Dipterocarpaceae</taxon>
        <taxon>Rubroshorea</taxon>
    </lineage>
</organism>
<accession>A0AAV5JA69</accession>
<name>A0AAV5JA69_9ROSI</name>
<dbReference type="Proteomes" id="UP001054252">
    <property type="component" value="Unassembled WGS sequence"/>
</dbReference>
<dbReference type="EMBL" id="BPVZ01000030">
    <property type="protein sequence ID" value="GKV09361.1"/>
    <property type="molecule type" value="Genomic_DNA"/>
</dbReference>
<proteinExistence type="predicted"/>